<keyword evidence="2" id="KW-1185">Reference proteome</keyword>
<evidence type="ECO:0000313" key="1">
    <source>
        <dbReference type="EMBL" id="VDO46093.1"/>
    </source>
</evidence>
<gene>
    <name evidence="1" type="ORF">OFLC_LOCUS6305</name>
</gene>
<sequence length="107" mass="12109">MGIQNSWRDWTTILSDDCPTISPSTYSIIFIIGGITQADRKMVEYIGRTQKVHENITRKLEQLVVDMTRQLIANASNKEDVEVEVKMLFGKLVGSSKNAISEKLVQH</sequence>
<proteinExistence type="predicted"/>
<dbReference type="STRING" id="387005.A0A183HFP2"/>
<dbReference type="EMBL" id="UZAJ01005913">
    <property type="protein sequence ID" value="VDO46093.1"/>
    <property type="molecule type" value="Genomic_DNA"/>
</dbReference>
<organism evidence="3">
    <name type="scientific">Onchocerca flexuosa</name>
    <dbReference type="NCBI Taxonomy" id="387005"/>
    <lineage>
        <taxon>Eukaryota</taxon>
        <taxon>Metazoa</taxon>
        <taxon>Ecdysozoa</taxon>
        <taxon>Nematoda</taxon>
        <taxon>Chromadorea</taxon>
        <taxon>Rhabditida</taxon>
        <taxon>Spirurina</taxon>
        <taxon>Spiruromorpha</taxon>
        <taxon>Filarioidea</taxon>
        <taxon>Onchocercidae</taxon>
        <taxon>Onchocerca</taxon>
    </lineage>
</organism>
<dbReference type="AlphaFoldDB" id="A0A183HFP2"/>
<reference evidence="3" key="1">
    <citation type="submission" date="2016-06" db="UniProtKB">
        <authorList>
            <consortium name="WormBaseParasite"/>
        </authorList>
    </citation>
    <scope>IDENTIFICATION</scope>
</reference>
<dbReference type="Proteomes" id="UP000267606">
    <property type="component" value="Unassembled WGS sequence"/>
</dbReference>
<accession>A0A183HFP2</accession>
<name>A0A183HFP2_9BILA</name>
<evidence type="ECO:0000313" key="2">
    <source>
        <dbReference type="Proteomes" id="UP000267606"/>
    </source>
</evidence>
<evidence type="ECO:0000313" key="3">
    <source>
        <dbReference type="WBParaSite" id="OFLC_0000630301-mRNA-1"/>
    </source>
</evidence>
<dbReference type="WBParaSite" id="OFLC_0000630301-mRNA-1">
    <property type="protein sequence ID" value="OFLC_0000630301-mRNA-1"/>
    <property type="gene ID" value="OFLC_0000630301"/>
</dbReference>
<reference evidence="1 2" key="2">
    <citation type="submission" date="2018-11" db="EMBL/GenBank/DDBJ databases">
        <authorList>
            <consortium name="Pathogen Informatics"/>
        </authorList>
    </citation>
    <scope>NUCLEOTIDE SEQUENCE [LARGE SCALE GENOMIC DNA]</scope>
</reference>
<protein>
    <submittedName>
        <fullName evidence="3">SRP54_N domain-containing protein</fullName>
    </submittedName>
</protein>